<sequence length="74" mass="8347">MLFDSLSLNLKSNKYLPAASTFLALLLWNPDKTISHIRKYGLFRAYKVGVSVGAINNAIDMALQNMAFLQLREE</sequence>
<proteinExistence type="predicted"/>
<dbReference type="EMBL" id="AKKU01000006">
    <property type="protein sequence ID" value="EIW90099.1"/>
    <property type="molecule type" value="Genomic_DNA"/>
</dbReference>
<dbReference type="RefSeq" id="WP_008983523.1">
    <property type="nucleotide sequence ID" value="NZ_AKKU01000006.1"/>
</dbReference>
<gene>
    <name evidence="1" type="ORF">AGRI_02915</name>
</gene>
<accession>I9P5F3</accession>
<organism evidence="1 2">
    <name type="scientific">Alishewanella agri BL06</name>
    <dbReference type="NCBI Taxonomy" id="1195246"/>
    <lineage>
        <taxon>Bacteria</taxon>
        <taxon>Pseudomonadati</taxon>
        <taxon>Pseudomonadota</taxon>
        <taxon>Gammaproteobacteria</taxon>
        <taxon>Alteromonadales</taxon>
        <taxon>Alteromonadaceae</taxon>
        <taxon>Alishewanella</taxon>
    </lineage>
</organism>
<dbReference type="Proteomes" id="UP000035062">
    <property type="component" value="Unassembled WGS sequence"/>
</dbReference>
<reference evidence="1 2" key="1">
    <citation type="journal article" date="2012" name="J. Bacteriol.">
        <title>Genome Sequence of Pectin-Degrading Alishewanella agri, Isolated from Landfill Soil.</title>
        <authorList>
            <person name="Kim J."/>
            <person name="Jung J."/>
            <person name="Sung J.S."/>
            <person name="Chun J."/>
            <person name="Park W."/>
        </authorList>
    </citation>
    <scope>NUCLEOTIDE SEQUENCE [LARGE SCALE GENOMIC DNA]</scope>
    <source>
        <strain evidence="1 2">BL06</strain>
    </source>
</reference>
<dbReference type="STRING" id="1195246.AGRI_02915"/>
<keyword evidence="2" id="KW-1185">Reference proteome</keyword>
<evidence type="ECO:0000313" key="1">
    <source>
        <dbReference type="EMBL" id="EIW90099.1"/>
    </source>
</evidence>
<name>I9P5F3_9ALTE</name>
<evidence type="ECO:0000313" key="2">
    <source>
        <dbReference type="Proteomes" id="UP000035062"/>
    </source>
</evidence>
<dbReference type="AlphaFoldDB" id="I9P5F3"/>
<dbReference type="PATRIC" id="fig|1195246.3.peg.571"/>
<protein>
    <submittedName>
        <fullName evidence="1">Uncharacterized protein</fullName>
    </submittedName>
</protein>
<comment type="caution">
    <text evidence="1">The sequence shown here is derived from an EMBL/GenBank/DDBJ whole genome shotgun (WGS) entry which is preliminary data.</text>
</comment>